<name>A0AAN7TPI3_9PEZI</name>
<sequence>MLNILPERRRLFWGATIFGIAVAGLLLALFLLQLLLVPVLVYIFPGLEAPFYDLALFGVYRTQDYISFNLTSPQPSIVQWDDSCADGYVFLDPSGPAPGHHGPLVLDAHGNLVWTSDRFETTTNLKVQKYRGKQFMTFWSGQKAKTMGTGSYYMLDDTYRTVHKVDAVGAGVHGDLHEFKITRDDTALLTVYNRTQADLTGMGWFRGKDGWIVDSVFQEIDIATGRLLFQWKASDHFQAAHSYMTNPFGGYTEGIPFDFFHINSVEKDRSGNYLISSRHFHNVMTINGVTGQVMWELGGRSDEFKDLSNGKASDFSWQHDARWVDEEQGILSLFDNGYAWPHFNAPYSEGRFIKINFEAQTAELIQSFPSSGHALSSSQGSVQVITTEEGEDHVFVGYGSSAVYSEFTTDGQLLCETHFAASSSFWWERVKSYRAFKLLDWAATPRDWNPSAVINDGRLYVSWNGATEVAYWELHGAAIELGQEQGEWEELDIMEKEGFEMAFVLPSAPSSKGDGIKAYTHFRVAALDSARNVLRHSNVVARPPRSIVSYVLAAISAILCVAAFTAFWHYRKRGWKQVGNLKQLAQNTIDRTKYQKLW</sequence>
<dbReference type="AlphaFoldDB" id="A0AAN7TPI3"/>
<keyword evidence="1" id="KW-0812">Transmembrane</keyword>
<evidence type="ECO:0000313" key="3">
    <source>
        <dbReference type="Proteomes" id="UP001310890"/>
    </source>
</evidence>
<evidence type="ECO:0008006" key="4">
    <source>
        <dbReference type="Google" id="ProtNLM"/>
    </source>
</evidence>
<reference evidence="2" key="1">
    <citation type="submission" date="2023-08" db="EMBL/GenBank/DDBJ databases">
        <title>Black Yeasts Isolated from many extreme environments.</title>
        <authorList>
            <person name="Coleine C."/>
            <person name="Stajich J.E."/>
            <person name="Selbmann L."/>
        </authorList>
    </citation>
    <scope>NUCLEOTIDE SEQUENCE</scope>
    <source>
        <strain evidence="2">CCFEE 5401</strain>
    </source>
</reference>
<accession>A0AAN7TPI3</accession>
<dbReference type="Proteomes" id="UP001310890">
    <property type="component" value="Unassembled WGS sequence"/>
</dbReference>
<evidence type="ECO:0000256" key="1">
    <source>
        <dbReference type="SAM" id="Phobius"/>
    </source>
</evidence>
<evidence type="ECO:0000313" key="2">
    <source>
        <dbReference type="EMBL" id="KAK5116460.1"/>
    </source>
</evidence>
<dbReference type="SUPFAM" id="SSF50998">
    <property type="entry name" value="Quinoprotein alcohol dehydrogenase-like"/>
    <property type="match status" value="1"/>
</dbReference>
<dbReference type="PANTHER" id="PTHR35340">
    <property type="entry name" value="PQQ ENZYME REPEAT PROTEIN-RELATED"/>
    <property type="match status" value="1"/>
</dbReference>
<keyword evidence="1" id="KW-0472">Membrane</keyword>
<dbReference type="PANTHER" id="PTHR35340:SF5">
    <property type="entry name" value="ASST-DOMAIN-CONTAINING PROTEIN"/>
    <property type="match status" value="1"/>
</dbReference>
<protein>
    <recommendedName>
        <fullName evidence="4">Arylsulfotransferase</fullName>
    </recommendedName>
</protein>
<dbReference type="EMBL" id="JAVRRL010000008">
    <property type="protein sequence ID" value="KAK5116460.1"/>
    <property type="molecule type" value="Genomic_DNA"/>
</dbReference>
<keyword evidence="1" id="KW-1133">Transmembrane helix</keyword>
<dbReference type="InterPro" id="IPR053143">
    <property type="entry name" value="Arylsulfate_ST"/>
</dbReference>
<proteinExistence type="predicted"/>
<dbReference type="InterPro" id="IPR039535">
    <property type="entry name" value="ASST-like"/>
</dbReference>
<feature type="transmembrane region" description="Helical" evidence="1">
    <location>
        <begin position="547"/>
        <end position="568"/>
    </location>
</feature>
<dbReference type="Pfam" id="PF14269">
    <property type="entry name" value="Arylsulfotran_2"/>
    <property type="match status" value="1"/>
</dbReference>
<organism evidence="2 3">
    <name type="scientific">Meristemomyces frigidus</name>
    <dbReference type="NCBI Taxonomy" id="1508187"/>
    <lineage>
        <taxon>Eukaryota</taxon>
        <taxon>Fungi</taxon>
        <taxon>Dikarya</taxon>
        <taxon>Ascomycota</taxon>
        <taxon>Pezizomycotina</taxon>
        <taxon>Dothideomycetes</taxon>
        <taxon>Dothideomycetidae</taxon>
        <taxon>Mycosphaerellales</taxon>
        <taxon>Teratosphaeriaceae</taxon>
        <taxon>Meristemomyces</taxon>
    </lineage>
</organism>
<gene>
    <name evidence="2" type="ORF">LTR62_008009</name>
</gene>
<feature type="transmembrane region" description="Helical" evidence="1">
    <location>
        <begin position="12"/>
        <end position="44"/>
    </location>
</feature>
<comment type="caution">
    <text evidence="2">The sequence shown here is derived from an EMBL/GenBank/DDBJ whole genome shotgun (WGS) entry which is preliminary data.</text>
</comment>
<dbReference type="InterPro" id="IPR011047">
    <property type="entry name" value="Quinoprotein_ADH-like_sf"/>
</dbReference>